<keyword evidence="5" id="KW-1185">Reference proteome</keyword>
<evidence type="ECO:0000256" key="2">
    <source>
        <dbReference type="ARBA" id="ARBA00034247"/>
    </source>
</evidence>
<dbReference type="EMBL" id="NWVD01000002">
    <property type="protein sequence ID" value="PCG09762.1"/>
    <property type="molecule type" value="Genomic_DNA"/>
</dbReference>
<dbReference type="RefSeq" id="WP_066490080.1">
    <property type="nucleotide sequence ID" value="NZ_JAIEOT010000037.1"/>
</dbReference>
<dbReference type="EC" id="2.7.7.65" evidence="1"/>
<dbReference type="InterPro" id="IPR043128">
    <property type="entry name" value="Rev_trsase/Diguanyl_cyclase"/>
</dbReference>
<protein>
    <recommendedName>
        <fullName evidence="1">diguanylate cyclase</fullName>
        <ecNumber evidence="1">2.7.7.65</ecNumber>
    </recommendedName>
</protein>
<dbReference type="NCBIfam" id="TIGR00254">
    <property type="entry name" value="GGDEF"/>
    <property type="match status" value="1"/>
</dbReference>
<dbReference type="GO" id="GO:0005886">
    <property type="term" value="C:plasma membrane"/>
    <property type="evidence" value="ECO:0007669"/>
    <property type="project" value="TreeGrafter"/>
</dbReference>
<evidence type="ECO:0000259" key="3">
    <source>
        <dbReference type="PROSITE" id="PS50887"/>
    </source>
</evidence>
<dbReference type="SUPFAM" id="SSF55073">
    <property type="entry name" value="Nucleotide cyclase"/>
    <property type="match status" value="1"/>
</dbReference>
<dbReference type="Proteomes" id="UP000218784">
    <property type="component" value="Unassembled WGS sequence"/>
</dbReference>
<dbReference type="InterPro" id="IPR029787">
    <property type="entry name" value="Nucleotide_cyclase"/>
</dbReference>
<dbReference type="Gene3D" id="3.30.70.270">
    <property type="match status" value="1"/>
</dbReference>
<accession>A0A2A4HY04</accession>
<comment type="caution">
    <text evidence="4">The sequence shown here is derived from an EMBL/GenBank/DDBJ whole genome shotgun (WGS) entry which is preliminary data.</text>
</comment>
<comment type="catalytic activity">
    <reaction evidence="2">
        <text>2 GTP = 3',3'-c-di-GMP + 2 diphosphate</text>
        <dbReference type="Rhea" id="RHEA:24898"/>
        <dbReference type="ChEBI" id="CHEBI:33019"/>
        <dbReference type="ChEBI" id="CHEBI:37565"/>
        <dbReference type="ChEBI" id="CHEBI:58805"/>
        <dbReference type="EC" id="2.7.7.65"/>
    </reaction>
</comment>
<reference evidence="4 5" key="1">
    <citation type="submission" date="2017-09" db="EMBL/GenBank/DDBJ databases">
        <title>Sphingomonas ginsenosidimutans KACC 14949, whole genome shotgun sequence.</title>
        <authorList>
            <person name="Feng G."/>
            <person name="Zhu H."/>
        </authorList>
    </citation>
    <scope>NUCLEOTIDE SEQUENCE [LARGE SCALE GENOMIC DNA]</scope>
    <source>
        <strain evidence="4 5">KACC 14949</strain>
    </source>
</reference>
<organism evidence="4 5">
    <name type="scientific">Sphingomonas ginsenosidimutans</name>
    <dbReference type="NCBI Taxonomy" id="862134"/>
    <lineage>
        <taxon>Bacteria</taxon>
        <taxon>Pseudomonadati</taxon>
        <taxon>Pseudomonadota</taxon>
        <taxon>Alphaproteobacteria</taxon>
        <taxon>Sphingomonadales</taxon>
        <taxon>Sphingomonadaceae</taxon>
        <taxon>Sphingomonas</taxon>
    </lineage>
</organism>
<dbReference type="PANTHER" id="PTHR45138:SF9">
    <property type="entry name" value="DIGUANYLATE CYCLASE DGCM-RELATED"/>
    <property type="match status" value="1"/>
</dbReference>
<feature type="domain" description="GGDEF" evidence="3">
    <location>
        <begin position="179"/>
        <end position="309"/>
    </location>
</feature>
<dbReference type="InterPro" id="IPR050469">
    <property type="entry name" value="Diguanylate_Cyclase"/>
</dbReference>
<dbReference type="AlphaFoldDB" id="A0A2A4HY04"/>
<dbReference type="GO" id="GO:0043709">
    <property type="term" value="P:cell adhesion involved in single-species biofilm formation"/>
    <property type="evidence" value="ECO:0007669"/>
    <property type="project" value="TreeGrafter"/>
</dbReference>
<dbReference type="SMART" id="SM00267">
    <property type="entry name" value="GGDEF"/>
    <property type="match status" value="1"/>
</dbReference>
<dbReference type="GO" id="GO:0052621">
    <property type="term" value="F:diguanylate cyclase activity"/>
    <property type="evidence" value="ECO:0007669"/>
    <property type="project" value="UniProtKB-EC"/>
</dbReference>
<evidence type="ECO:0000313" key="4">
    <source>
        <dbReference type="EMBL" id="PCG09762.1"/>
    </source>
</evidence>
<evidence type="ECO:0000313" key="5">
    <source>
        <dbReference type="Proteomes" id="UP000218784"/>
    </source>
</evidence>
<dbReference type="PROSITE" id="PS50887">
    <property type="entry name" value="GGDEF"/>
    <property type="match status" value="1"/>
</dbReference>
<proteinExistence type="predicted"/>
<sequence>MKGPFDRAYAALEFLLEHALAPTPSHYEMAYTHLGGGNDALTAEVARLTEGGVRLTAEQASTLAAQFCGREDAAAHAQMLHHTERLETLTNQTQDLTGGFGRDLSGFPTQGTPLANLTTQMVSRLAKAERELADIAVDISALRERVAGRGDDEAHDRLTQAANRDDGDSFLVSLAEEPEGYTLALAKLDGLYRINEEFGLGVGDNVLRAMATTLRQACGEHELIRWAGDEFMTVFRGVPAARATAMIEEAREAMARRTLRLRDKGTPIGTVTFSAGIAAAAADGPAEAIRRAKTQVLAAIAQGGNRVVA</sequence>
<dbReference type="Pfam" id="PF00990">
    <property type="entry name" value="GGDEF"/>
    <property type="match status" value="1"/>
</dbReference>
<dbReference type="PANTHER" id="PTHR45138">
    <property type="entry name" value="REGULATORY COMPONENTS OF SENSORY TRANSDUCTION SYSTEM"/>
    <property type="match status" value="1"/>
</dbReference>
<dbReference type="GO" id="GO:1902201">
    <property type="term" value="P:negative regulation of bacterial-type flagellum-dependent cell motility"/>
    <property type="evidence" value="ECO:0007669"/>
    <property type="project" value="TreeGrafter"/>
</dbReference>
<gene>
    <name evidence="4" type="ORF">COA17_07935</name>
</gene>
<dbReference type="InterPro" id="IPR000160">
    <property type="entry name" value="GGDEF_dom"/>
</dbReference>
<name>A0A2A4HY04_9SPHN</name>
<evidence type="ECO:0000256" key="1">
    <source>
        <dbReference type="ARBA" id="ARBA00012528"/>
    </source>
</evidence>